<dbReference type="InterPro" id="IPR003356">
    <property type="entry name" value="DNA_methylase_A-5"/>
</dbReference>
<keyword evidence="7" id="KW-1185">Reference proteome</keyword>
<accession>A0ABQ6G1W0</accession>
<evidence type="ECO:0008006" key="8">
    <source>
        <dbReference type="Google" id="ProtNLM"/>
    </source>
</evidence>
<organism evidence="6 7">
    <name type="scientific">Dictyobacter halimunensis</name>
    <dbReference type="NCBI Taxonomy" id="3026934"/>
    <lineage>
        <taxon>Bacteria</taxon>
        <taxon>Bacillati</taxon>
        <taxon>Chloroflexota</taxon>
        <taxon>Ktedonobacteria</taxon>
        <taxon>Ktedonobacterales</taxon>
        <taxon>Dictyobacteraceae</taxon>
        <taxon>Dictyobacter</taxon>
    </lineage>
</organism>
<dbReference type="InterPro" id="IPR029063">
    <property type="entry name" value="SAM-dependent_MTases_sf"/>
</dbReference>
<evidence type="ECO:0000313" key="7">
    <source>
        <dbReference type="Proteomes" id="UP001344906"/>
    </source>
</evidence>
<keyword evidence="3" id="KW-0238">DNA-binding</keyword>
<evidence type="ECO:0000259" key="5">
    <source>
        <dbReference type="Pfam" id="PF02384"/>
    </source>
</evidence>
<evidence type="ECO:0000313" key="6">
    <source>
        <dbReference type="EMBL" id="GLV59833.1"/>
    </source>
</evidence>
<feature type="domain" description="Type I restriction modification DNA specificity" evidence="4">
    <location>
        <begin position="246"/>
        <end position="407"/>
    </location>
</feature>
<dbReference type="InterPro" id="IPR000055">
    <property type="entry name" value="Restrct_endonuc_typeI_TRD"/>
</dbReference>
<sequence>MSINNQYFLVPQSVLSFLIDLTKPAKHETVLDINLDPNIVLPMINSLTGTTPDFIKSNPAPEELDKLQQTYDVIVCGPTFGASLDQEPGGSSEPNEEFWLKWSINRLNDHGRLAIIVPTGLLSNHSQQSMRNFILQEAGLQTIIELPSGWAQGTSTQASILFITAEKHPRENIKMVRINKTNTIRLEDLALHISNYETKQFPKTLGSIFTIERSRLTSLRLDAQYYDPKYTNYVVPDPNIFLETPLNKIVSIHSGERFSKEDFSPYGIPFLQVGNIDSNGTINLYSAKTLHPSTAIRSRSYSQMNDLLVTVAGTVGKVALLDKNIPGSGVCVDTSIRRLRIEDGTKILPEYLYHCLQSIQIQMQIKRHISGSVIPVLSSANLGEIKVYIPSLAKQQKIIDDIKKYIYQYRENLVTNFYNDFASTLNQTTTAQTPDKKDINRAKQAINENTKTSWKENTKTLLPFPIARAFSSLENSVNLSSSARLKELINLSETIVYYIHNILVADQLQSAKISDTELITKINTSLLSFSIDKRLEVIFYILKLARKNPDIHLFIPELVALDFGICQNIHNKVRNIYGHTNVSEPWCQRQIETFRPKLDTLVKSLDFLKDYKLIQIMQMSIAKKRYIHSITSMMGNNPLFQSQTEELETPLLAETQHVILISKNYEVLDVYPFYLLHAWESTGMQLHLCFLKQLMGNTPNQKLKIESAHGVGDITTETDMGLNDLLLGKNIY</sequence>
<dbReference type="PANTHER" id="PTHR30408">
    <property type="entry name" value="TYPE-1 RESTRICTION ENZYME ECOKI SPECIFICITY PROTEIN"/>
    <property type="match status" value="1"/>
</dbReference>
<feature type="domain" description="DNA methylase adenine-specific" evidence="5">
    <location>
        <begin position="69"/>
        <end position="183"/>
    </location>
</feature>
<dbReference type="SUPFAM" id="SSF53335">
    <property type="entry name" value="S-adenosyl-L-methionine-dependent methyltransferases"/>
    <property type="match status" value="1"/>
</dbReference>
<protein>
    <recommendedName>
        <fullName evidence="8">Type I restriction modification DNA specificity domain-containing protein</fullName>
    </recommendedName>
</protein>
<dbReference type="InterPro" id="IPR044946">
    <property type="entry name" value="Restrct_endonuc_typeI_TRD_sf"/>
</dbReference>
<keyword evidence="2" id="KW-0680">Restriction system</keyword>
<evidence type="ECO:0000256" key="1">
    <source>
        <dbReference type="ARBA" id="ARBA00010923"/>
    </source>
</evidence>
<dbReference type="Gene3D" id="3.40.50.150">
    <property type="entry name" value="Vaccinia Virus protein VP39"/>
    <property type="match status" value="1"/>
</dbReference>
<comment type="caution">
    <text evidence="6">The sequence shown here is derived from an EMBL/GenBank/DDBJ whole genome shotgun (WGS) entry which is preliminary data.</text>
</comment>
<comment type="similarity">
    <text evidence="1">Belongs to the type-I restriction system S methylase family.</text>
</comment>
<dbReference type="RefSeq" id="WP_338256656.1">
    <property type="nucleotide sequence ID" value="NZ_BSRI01000002.1"/>
</dbReference>
<dbReference type="SUPFAM" id="SSF116734">
    <property type="entry name" value="DNA methylase specificity domain"/>
    <property type="match status" value="1"/>
</dbReference>
<evidence type="ECO:0000256" key="3">
    <source>
        <dbReference type="ARBA" id="ARBA00023125"/>
    </source>
</evidence>
<dbReference type="EMBL" id="BSRI01000002">
    <property type="protein sequence ID" value="GLV59833.1"/>
    <property type="molecule type" value="Genomic_DNA"/>
</dbReference>
<dbReference type="PANTHER" id="PTHR30408:SF12">
    <property type="entry name" value="TYPE I RESTRICTION ENZYME MJAVIII SPECIFICITY SUBUNIT"/>
    <property type="match status" value="1"/>
</dbReference>
<gene>
    <name evidence="6" type="ORF">KDH_66570</name>
</gene>
<dbReference type="Pfam" id="PF01420">
    <property type="entry name" value="Methylase_S"/>
    <property type="match status" value="1"/>
</dbReference>
<dbReference type="Proteomes" id="UP001344906">
    <property type="component" value="Unassembled WGS sequence"/>
</dbReference>
<evidence type="ECO:0000259" key="4">
    <source>
        <dbReference type="Pfam" id="PF01420"/>
    </source>
</evidence>
<proteinExistence type="inferred from homology"/>
<dbReference type="Pfam" id="PF02384">
    <property type="entry name" value="N6_Mtase"/>
    <property type="match status" value="1"/>
</dbReference>
<dbReference type="InterPro" id="IPR052021">
    <property type="entry name" value="Type-I_RS_S_subunit"/>
</dbReference>
<reference evidence="6 7" key="1">
    <citation type="submission" date="2023-02" db="EMBL/GenBank/DDBJ databases">
        <title>Dictyobacter halimunensis sp. nov., a new member of the class Ktedonobacteria from forest soil in a geothermal area.</title>
        <authorList>
            <person name="Rachmania M.K."/>
            <person name="Ningsih F."/>
            <person name="Sakai Y."/>
            <person name="Yabe S."/>
            <person name="Yokota A."/>
            <person name="Sjamsuridzal W."/>
        </authorList>
    </citation>
    <scope>NUCLEOTIDE SEQUENCE [LARGE SCALE GENOMIC DNA]</scope>
    <source>
        <strain evidence="6 7">S3.2.2.5</strain>
    </source>
</reference>
<dbReference type="Gene3D" id="3.90.220.20">
    <property type="entry name" value="DNA methylase specificity domains"/>
    <property type="match status" value="1"/>
</dbReference>
<evidence type="ECO:0000256" key="2">
    <source>
        <dbReference type="ARBA" id="ARBA00022747"/>
    </source>
</evidence>
<name>A0ABQ6G1W0_9CHLR</name>